<feature type="compositionally biased region" description="Polar residues" evidence="1">
    <location>
        <begin position="24"/>
        <end position="33"/>
    </location>
</feature>
<proteinExistence type="predicted"/>
<feature type="region of interest" description="Disordered" evidence="1">
    <location>
        <begin position="1"/>
        <end position="36"/>
    </location>
</feature>
<protein>
    <submittedName>
        <fullName evidence="2">Uncharacterized protein</fullName>
    </submittedName>
</protein>
<gene>
    <name evidence="2" type="ORF">R3P38DRAFT_2782587</name>
</gene>
<sequence>MSALPPPQASAPGAPAPAPAPVPNTTTPDQPSPVSALPHYKALSYDLVSTTQLYGLPDLHQTRLLDNFKLHYIVNDHPESTNMSGSRVERLERSSRIRLTYDIAAEYFRSVYEQHAAEATQQAAADVAAAAAAAEAEASARAAGENVSDDEAADDSDESEPGEDPPLYTRIPWPTPKAADEAAQGTPNWRASLDPQEQLAADDDDEVALAVDVATPVGAAAMEVPPIVPPYLQRAWSQSGLATFFPVPGSTRATRRVPPVAPGMTAHSVELLDRDGVSVVLCQCVDGNHRTLQYRQDFAFVGPEGETVIKRARKCVTPLDD</sequence>
<accession>A0AAW0B0Q7</accession>
<feature type="compositionally biased region" description="Acidic residues" evidence="1">
    <location>
        <begin position="147"/>
        <end position="163"/>
    </location>
</feature>
<name>A0AAW0B0Q7_9AGAR</name>
<organism evidence="2 3">
    <name type="scientific">Favolaschia claudopus</name>
    <dbReference type="NCBI Taxonomy" id="2862362"/>
    <lineage>
        <taxon>Eukaryota</taxon>
        <taxon>Fungi</taxon>
        <taxon>Dikarya</taxon>
        <taxon>Basidiomycota</taxon>
        <taxon>Agaricomycotina</taxon>
        <taxon>Agaricomycetes</taxon>
        <taxon>Agaricomycetidae</taxon>
        <taxon>Agaricales</taxon>
        <taxon>Marasmiineae</taxon>
        <taxon>Mycenaceae</taxon>
        <taxon>Favolaschia</taxon>
    </lineage>
</organism>
<feature type="compositionally biased region" description="Pro residues" evidence="1">
    <location>
        <begin position="1"/>
        <end position="22"/>
    </location>
</feature>
<comment type="caution">
    <text evidence="2">The sequence shown here is derived from an EMBL/GenBank/DDBJ whole genome shotgun (WGS) entry which is preliminary data.</text>
</comment>
<evidence type="ECO:0000313" key="2">
    <source>
        <dbReference type="EMBL" id="KAK7019476.1"/>
    </source>
</evidence>
<dbReference type="Proteomes" id="UP001362999">
    <property type="component" value="Unassembled WGS sequence"/>
</dbReference>
<dbReference type="AlphaFoldDB" id="A0AAW0B0Q7"/>
<reference evidence="2 3" key="1">
    <citation type="journal article" date="2024" name="J Genomics">
        <title>Draft genome sequencing and assembly of Favolaschia claudopus CIRM-BRFM 2984 isolated from oak limbs.</title>
        <authorList>
            <person name="Navarro D."/>
            <person name="Drula E."/>
            <person name="Chaduli D."/>
            <person name="Cazenave R."/>
            <person name="Ahrendt S."/>
            <person name="Wang J."/>
            <person name="Lipzen A."/>
            <person name="Daum C."/>
            <person name="Barry K."/>
            <person name="Grigoriev I.V."/>
            <person name="Favel A."/>
            <person name="Rosso M.N."/>
            <person name="Martin F."/>
        </authorList>
    </citation>
    <scope>NUCLEOTIDE SEQUENCE [LARGE SCALE GENOMIC DNA]</scope>
    <source>
        <strain evidence="2 3">CIRM-BRFM 2984</strain>
    </source>
</reference>
<feature type="region of interest" description="Disordered" evidence="1">
    <location>
        <begin position="140"/>
        <end position="189"/>
    </location>
</feature>
<keyword evidence="3" id="KW-1185">Reference proteome</keyword>
<dbReference type="EMBL" id="JAWWNJ010000043">
    <property type="protein sequence ID" value="KAK7019476.1"/>
    <property type="molecule type" value="Genomic_DNA"/>
</dbReference>
<evidence type="ECO:0000256" key="1">
    <source>
        <dbReference type="SAM" id="MobiDB-lite"/>
    </source>
</evidence>
<evidence type="ECO:0000313" key="3">
    <source>
        <dbReference type="Proteomes" id="UP001362999"/>
    </source>
</evidence>